<accession>A0ABS3FSQ5</accession>
<dbReference type="EMBL" id="JAFLQW010000364">
    <property type="protein sequence ID" value="MBO0350148.1"/>
    <property type="molecule type" value="Genomic_DNA"/>
</dbReference>
<gene>
    <name evidence="1" type="ORF">J0895_13695</name>
</gene>
<comment type="caution">
    <text evidence="1">The sequence shown here is derived from an EMBL/GenBank/DDBJ whole genome shotgun (WGS) entry which is preliminary data.</text>
</comment>
<sequence length="389" mass="43347">MIDKFKLRFWKLRVKFKDLLQAEAESESPKAAGKLPADMALNLSQALINLPSHASGETAVDALNTALVQWRENINAPNSLVILGAPVMPLSRILSDTIGISKEENILQVRTVQWEARPHEYANIQNYLKNEINSELIIPEKEDISDTQERLEARNSLVVISRLDWCFLRCIGGFEGIEFIRNIVFAEQSCFWLIGCNTWAWQYLDFIYQVSAYLGSAVSLPNLSGEELQEWLKPVVEGANVEFGDDGGSEDGVSQERELYFEQLAGVSQGMTSVAAALWLRSLRYEAPVPDADGATTPKLKLDKPNLPDLPNLLSQDHYLLYSLLLHGGMSLAHLAASMGKSISAVKPRVQFLLQSGVIEREQNLLGVNPAHYPKLKIILDTNNFLVGK</sequence>
<evidence type="ECO:0008006" key="3">
    <source>
        <dbReference type="Google" id="ProtNLM"/>
    </source>
</evidence>
<proteinExistence type="predicted"/>
<dbReference type="Proteomes" id="UP000664844">
    <property type="component" value="Unassembled WGS sequence"/>
</dbReference>
<keyword evidence="2" id="KW-1185">Reference proteome</keyword>
<protein>
    <recommendedName>
        <fullName evidence="3">MarR family transcriptional regulator</fullName>
    </recommendedName>
</protein>
<dbReference type="RefSeq" id="WP_207088643.1">
    <property type="nucleotide sequence ID" value="NZ_JAFLQW010000364.1"/>
</dbReference>
<name>A0ABS3FSQ5_9CYAN</name>
<evidence type="ECO:0000313" key="1">
    <source>
        <dbReference type="EMBL" id="MBO0350148.1"/>
    </source>
</evidence>
<dbReference type="SUPFAM" id="SSF46785">
    <property type="entry name" value="Winged helix' DNA-binding domain"/>
    <property type="match status" value="1"/>
</dbReference>
<evidence type="ECO:0000313" key="2">
    <source>
        <dbReference type="Proteomes" id="UP000664844"/>
    </source>
</evidence>
<dbReference type="InterPro" id="IPR036390">
    <property type="entry name" value="WH_DNA-bd_sf"/>
</dbReference>
<organism evidence="1 2">
    <name type="scientific">Phormidium pseudopriestleyi FRX01</name>
    <dbReference type="NCBI Taxonomy" id="1759528"/>
    <lineage>
        <taxon>Bacteria</taxon>
        <taxon>Bacillati</taxon>
        <taxon>Cyanobacteriota</taxon>
        <taxon>Cyanophyceae</taxon>
        <taxon>Oscillatoriophycideae</taxon>
        <taxon>Oscillatoriales</taxon>
        <taxon>Oscillatoriaceae</taxon>
        <taxon>Phormidium</taxon>
    </lineage>
</organism>
<reference evidence="1 2" key="1">
    <citation type="submission" date="2021-03" db="EMBL/GenBank/DDBJ databases">
        <title>Metabolic Capacity of the Antarctic Cyanobacterium Phormidium pseudopriestleyi that Sustains Oxygenic Photosynthesis in the Presence of Hydrogen Sulfide.</title>
        <authorList>
            <person name="Lumian J.E."/>
            <person name="Jungblut A.D."/>
            <person name="Dillon M.L."/>
            <person name="Hawes I."/>
            <person name="Doran P.T."/>
            <person name="Mackey T.J."/>
            <person name="Dick G.J."/>
            <person name="Grettenberger C.L."/>
            <person name="Sumner D.Y."/>
        </authorList>
    </citation>
    <scope>NUCLEOTIDE SEQUENCE [LARGE SCALE GENOMIC DNA]</scope>
    <source>
        <strain evidence="1 2">FRX01</strain>
    </source>
</reference>